<sequence length="67" mass="7780">MVLDLRSLTYSSWFLRRDDEFWTKSLRPHLTVQEPQVSPIGPLSVQTKGPTPVYHKVRPMVKTSGQR</sequence>
<evidence type="ECO:0000313" key="1">
    <source>
        <dbReference type="EMBL" id="QZI79697.1"/>
    </source>
</evidence>
<protein>
    <submittedName>
        <fullName evidence="1">Uncharacterized protein</fullName>
    </submittedName>
</protein>
<dbReference type="Proteomes" id="UP000828132">
    <property type="component" value="Segment"/>
</dbReference>
<keyword evidence="2" id="KW-1185">Reference proteome</keyword>
<proteinExistence type="predicted"/>
<gene>
    <name evidence="1" type="ORF">101118UKE1_012</name>
</gene>
<accession>A0ABX9AFC4</accession>
<organism evidence="1 2">
    <name type="scientific">Escherichia phage vB_EcoP-101118UKE1</name>
    <dbReference type="NCBI Taxonomy" id="2865798"/>
    <lineage>
        <taxon>Viruses</taxon>
        <taxon>Duplodnaviria</taxon>
        <taxon>Heunggongvirae</taxon>
        <taxon>Uroviricota</taxon>
        <taxon>Caudoviricetes</taxon>
        <taxon>Autographivirales</taxon>
        <taxon>Autotranscriptaviridae</taxon>
        <taxon>Studiervirinae</taxon>
        <taxon>Kayfunavirus</taxon>
        <taxon>Kayfunavirus 101118UKE1</taxon>
        <taxon>Kayfunavirus LM33P1</taxon>
    </lineage>
</organism>
<evidence type="ECO:0000313" key="2">
    <source>
        <dbReference type="Proteomes" id="UP000828132"/>
    </source>
</evidence>
<reference evidence="1 2" key="1">
    <citation type="submission" date="2021-05" db="EMBL/GenBank/DDBJ databases">
        <title>Naturally bred epsilon2 phages have an improved host range and effectivity in uropathogenic E. coli over their ancestor phages.</title>
        <authorList>
            <person name="Saez D."/>
            <person name="Loose M."/>
            <person name="Mutti M."/>
            <person name="Visram Z."/>
            <person name="Hitzenhammer E."/>
            <person name="Dippel D."/>
            <person name="Tisakova L."/>
            <person name="Schertler S."/>
            <person name="Wittmann J."/>
            <person name="Corsini L."/>
            <person name="Wagenlehner F."/>
        </authorList>
    </citation>
    <scope>NUCLEOTIDE SEQUENCE [LARGE SCALE GENOMIC DNA]</scope>
</reference>
<name>A0ABX9AFC4_9CAUD</name>
<dbReference type="EMBL" id="MZ234021">
    <property type="protein sequence ID" value="QZI79697.1"/>
    <property type="molecule type" value="Genomic_DNA"/>
</dbReference>